<comment type="catalytic activity">
    <reaction evidence="8">
        <text>fluoride(in) = fluoride(out)</text>
        <dbReference type="Rhea" id="RHEA:76159"/>
        <dbReference type="ChEBI" id="CHEBI:17051"/>
    </reaction>
    <physiologicalReaction direction="left-to-right" evidence="8">
        <dbReference type="Rhea" id="RHEA:76160"/>
    </physiologicalReaction>
</comment>
<comment type="subcellular location">
    <subcellularLocation>
        <location evidence="1 10">Cell membrane</location>
        <topology evidence="1 10">Multi-pass membrane protein</topology>
    </subcellularLocation>
</comment>
<keyword evidence="12" id="KW-1185">Reference proteome</keyword>
<evidence type="ECO:0000256" key="8">
    <source>
        <dbReference type="ARBA" id="ARBA00035585"/>
    </source>
</evidence>
<keyword evidence="4 10" id="KW-1133">Transmembrane helix</keyword>
<comment type="activity regulation">
    <text evidence="10">Na(+) is not transported, but it plays an essential structural role and its presence is essential for fluoride channel function.</text>
</comment>
<feature type="transmembrane region" description="Helical" evidence="10">
    <location>
        <begin position="120"/>
        <end position="139"/>
    </location>
</feature>
<feature type="transmembrane region" description="Helical" evidence="10">
    <location>
        <begin position="151"/>
        <end position="175"/>
    </location>
</feature>
<feature type="transmembrane region" description="Helical" evidence="10">
    <location>
        <begin position="87"/>
        <end position="108"/>
    </location>
</feature>
<keyword evidence="10" id="KW-0915">Sodium</keyword>
<dbReference type="Proteomes" id="UP001501084">
    <property type="component" value="Unassembled WGS sequence"/>
</dbReference>
<gene>
    <name evidence="10" type="primary">fluC</name>
    <name evidence="10" type="synonym">crcB</name>
    <name evidence="11" type="ORF">GCM10009786_16120</name>
</gene>
<comment type="function">
    <text evidence="9 10">Fluoride-specific ion channel. Important for reducing fluoride concentration in the cell, thus reducing its toxicity.</text>
</comment>
<keyword evidence="5 10" id="KW-0472">Membrane</keyword>
<reference evidence="11 12" key="1">
    <citation type="journal article" date="2019" name="Int. J. Syst. Evol. Microbiol.">
        <title>The Global Catalogue of Microorganisms (GCM) 10K type strain sequencing project: providing services to taxonomists for standard genome sequencing and annotation.</title>
        <authorList>
            <consortium name="The Broad Institute Genomics Platform"/>
            <consortium name="The Broad Institute Genome Sequencing Center for Infectious Disease"/>
            <person name="Wu L."/>
            <person name="Ma J."/>
        </authorList>
    </citation>
    <scope>NUCLEOTIDE SEQUENCE [LARGE SCALE GENOMIC DNA]</scope>
    <source>
        <strain evidence="11 12">JCM 14919</strain>
    </source>
</reference>
<evidence type="ECO:0000256" key="9">
    <source>
        <dbReference type="ARBA" id="ARBA00049940"/>
    </source>
</evidence>
<comment type="caution">
    <text evidence="11">The sequence shown here is derived from an EMBL/GenBank/DDBJ whole genome shotgun (WGS) entry which is preliminary data.</text>
</comment>
<dbReference type="PANTHER" id="PTHR28259">
    <property type="entry name" value="FLUORIDE EXPORT PROTEIN 1-RELATED"/>
    <property type="match status" value="1"/>
</dbReference>
<dbReference type="HAMAP" id="MF_00454">
    <property type="entry name" value="FluC"/>
    <property type="match status" value="1"/>
</dbReference>
<evidence type="ECO:0000256" key="1">
    <source>
        <dbReference type="ARBA" id="ARBA00004651"/>
    </source>
</evidence>
<keyword evidence="3 10" id="KW-0812">Transmembrane</keyword>
<evidence type="ECO:0000256" key="5">
    <source>
        <dbReference type="ARBA" id="ARBA00023136"/>
    </source>
</evidence>
<evidence type="ECO:0000256" key="4">
    <source>
        <dbReference type="ARBA" id="ARBA00022989"/>
    </source>
</evidence>
<feature type="transmembrane region" description="Helical" evidence="10">
    <location>
        <begin position="57"/>
        <end position="81"/>
    </location>
</feature>
<sequence length="193" mass="19840">MANFDAMLAEFDVFREAPSRSGGGGGGVADAGRSLPRQRIRARTLIRVTLRSRLPDLGLVALGGALGSIARVGVSTAIGPVDATGGFPLATLVVNLFGSFALGALIAGTTARDEVRWRRLRLLLGTGLLGGFTTYSLLAADLAASLLDERFGMAMGYAFATVTGGAIASGLGVLLGQRIARAHTRPVASEATR</sequence>
<name>A0ABN3B5B0_9MICO</name>
<feature type="binding site" evidence="10">
    <location>
        <position position="130"/>
    </location>
    <ligand>
        <name>Na(+)</name>
        <dbReference type="ChEBI" id="CHEBI:29101"/>
        <note>structural</note>
    </ligand>
</feature>
<keyword evidence="6 10" id="KW-0407">Ion channel</keyword>
<feature type="binding site" evidence="10">
    <location>
        <position position="133"/>
    </location>
    <ligand>
        <name>Na(+)</name>
        <dbReference type="ChEBI" id="CHEBI:29101"/>
        <note>structural</note>
    </ligand>
</feature>
<dbReference type="PANTHER" id="PTHR28259:SF1">
    <property type="entry name" value="FLUORIDE EXPORT PROTEIN 1-RELATED"/>
    <property type="match status" value="1"/>
</dbReference>
<proteinExistence type="inferred from homology"/>
<comment type="similarity">
    <text evidence="7 10">Belongs to the fluoride channel Fluc/FEX (TC 1.A.43) family.</text>
</comment>
<evidence type="ECO:0000256" key="3">
    <source>
        <dbReference type="ARBA" id="ARBA00022692"/>
    </source>
</evidence>
<dbReference type="EMBL" id="BAAAOP010000005">
    <property type="protein sequence ID" value="GAA2188156.1"/>
    <property type="molecule type" value="Genomic_DNA"/>
</dbReference>
<protein>
    <recommendedName>
        <fullName evidence="10">Fluoride-specific ion channel FluC</fullName>
    </recommendedName>
</protein>
<dbReference type="Pfam" id="PF02537">
    <property type="entry name" value="CRCB"/>
    <property type="match status" value="1"/>
</dbReference>
<keyword evidence="2 10" id="KW-1003">Cell membrane</keyword>
<accession>A0ABN3B5B0</accession>
<keyword evidence="10" id="KW-0813">Transport</keyword>
<keyword evidence="10" id="KW-0479">Metal-binding</keyword>
<evidence type="ECO:0000256" key="2">
    <source>
        <dbReference type="ARBA" id="ARBA00022475"/>
    </source>
</evidence>
<evidence type="ECO:0000256" key="10">
    <source>
        <dbReference type="HAMAP-Rule" id="MF_00454"/>
    </source>
</evidence>
<evidence type="ECO:0000256" key="6">
    <source>
        <dbReference type="ARBA" id="ARBA00023303"/>
    </source>
</evidence>
<organism evidence="11 12">
    <name type="scientific">Leucobacter alluvii</name>
    <dbReference type="NCBI Taxonomy" id="340321"/>
    <lineage>
        <taxon>Bacteria</taxon>
        <taxon>Bacillati</taxon>
        <taxon>Actinomycetota</taxon>
        <taxon>Actinomycetes</taxon>
        <taxon>Micrococcales</taxon>
        <taxon>Microbacteriaceae</taxon>
        <taxon>Leucobacter</taxon>
    </lineage>
</organism>
<evidence type="ECO:0000313" key="12">
    <source>
        <dbReference type="Proteomes" id="UP001501084"/>
    </source>
</evidence>
<evidence type="ECO:0000313" key="11">
    <source>
        <dbReference type="EMBL" id="GAA2188156.1"/>
    </source>
</evidence>
<keyword evidence="10" id="KW-0406">Ion transport</keyword>
<dbReference type="InterPro" id="IPR003691">
    <property type="entry name" value="FluC"/>
</dbReference>
<evidence type="ECO:0000256" key="7">
    <source>
        <dbReference type="ARBA" id="ARBA00035120"/>
    </source>
</evidence>